<dbReference type="InterPro" id="IPR004143">
    <property type="entry name" value="BPL_LPL_catalytic"/>
</dbReference>
<comment type="caution">
    <text evidence="2">Lacks conserved residue(s) required for the propagation of feature annotation.</text>
</comment>
<feature type="domain" description="BPL/LPL catalytic" evidence="3">
    <location>
        <begin position="60"/>
        <end position="249"/>
    </location>
</feature>
<keyword evidence="1 2" id="KW-0436">Ligase</keyword>
<dbReference type="InterPro" id="IPR036390">
    <property type="entry name" value="WH_DNA-bd_sf"/>
</dbReference>
<gene>
    <name evidence="2 4" type="primary">birA</name>
    <name evidence="4" type="ORF">TOI97_13070</name>
</gene>
<keyword evidence="2" id="KW-0678">Repressor</keyword>
<dbReference type="EC" id="6.3.4.15" evidence="2"/>
<keyword evidence="2" id="KW-0067">ATP-binding</keyword>
<dbReference type="HAMAP" id="MF_00978">
    <property type="entry name" value="Bifunct_BirA"/>
    <property type="match status" value="1"/>
</dbReference>
<reference evidence="4 5" key="1">
    <citation type="submission" date="2023-12" db="EMBL/GenBank/DDBJ databases">
        <title>Denitrificimonas halotolerans sp. nov.,a novel species isolated from landfill leachate.</title>
        <authorList>
            <person name="Wang S."/>
        </authorList>
    </citation>
    <scope>NUCLEOTIDE SEQUENCE [LARGE SCALE GENOMIC DNA]</scope>
    <source>
        <strain evidence="4 5">JX-1</strain>
    </source>
</reference>
<dbReference type="PANTHER" id="PTHR12835">
    <property type="entry name" value="BIOTIN PROTEIN LIGASE"/>
    <property type="match status" value="1"/>
</dbReference>
<name>A0ABU5GW17_9GAMM</name>
<feature type="binding site" evidence="2">
    <location>
        <position position="107"/>
    </location>
    <ligand>
        <name>biotin</name>
        <dbReference type="ChEBI" id="CHEBI:57586"/>
    </ligand>
</feature>
<dbReference type="Pfam" id="PF03099">
    <property type="entry name" value="BPL_LplA_LipB"/>
    <property type="match status" value="1"/>
</dbReference>
<dbReference type="InterPro" id="IPR013196">
    <property type="entry name" value="HTH_11"/>
</dbReference>
<keyword evidence="2" id="KW-0804">Transcription</keyword>
<comment type="caution">
    <text evidence="4">The sequence shown here is derived from an EMBL/GenBank/DDBJ whole genome shotgun (WGS) entry which is preliminary data.</text>
</comment>
<dbReference type="Proteomes" id="UP001294570">
    <property type="component" value="Unassembled WGS sequence"/>
</dbReference>
<keyword evidence="5" id="KW-1185">Reference proteome</keyword>
<protein>
    <recommendedName>
        <fullName evidence="2">Bifunctional ligase/repressor BirA</fullName>
    </recommendedName>
    <alternativeName>
        <fullName evidence="2">Biotin operon repressor</fullName>
    </alternativeName>
    <alternativeName>
        <fullName evidence="2">Biotin--[acetyl-CoA-carboxylase] ligase</fullName>
        <ecNumber evidence="2">6.3.4.15</ecNumber>
    </alternativeName>
    <alternativeName>
        <fullName evidence="2">Biotin--protein ligase</fullName>
    </alternativeName>
    <alternativeName>
        <fullName evidence="2">Biotin-[acetyl-CoA carboxylase] synthetase</fullName>
    </alternativeName>
</protein>
<dbReference type="InterPro" id="IPR036388">
    <property type="entry name" value="WH-like_DNA-bd_sf"/>
</dbReference>
<comment type="similarity">
    <text evidence="2">Belongs to the biotin--protein ligase family.</text>
</comment>
<keyword evidence="2" id="KW-0805">Transcription regulation</keyword>
<dbReference type="PANTHER" id="PTHR12835:SF5">
    <property type="entry name" value="BIOTIN--PROTEIN LIGASE"/>
    <property type="match status" value="1"/>
</dbReference>
<dbReference type="Gene3D" id="1.10.10.10">
    <property type="entry name" value="Winged helix-like DNA-binding domain superfamily/Winged helix DNA-binding domain"/>
    <property type="match status" value="1"/>
</dbReference>
<feature type="binding site" evidence="2">
    <location>
        <begin position="84"/>
        <end position="86"/>
    </location>
    <ligand>
        <name>biotin</name>
        <dbReference type="ChEBI" id="CHEBI:57586"/>
    </ligand>
</feature>
<dbReference type="SUPFAM" id="SSF55681">
    <property type="entry name" value="Class II aaRS and biotin synthetases"/>
    <property type="match status" value="1"/>
</dbReference>
<dbReference type="InterPro" id="IPR008988">
    <property type="entry name" value="Transcriptional_repressor_C"/>
</dbReference>
<dbReference type="InterPro" id="IPR030855">
    <property type="entry name" value="Bifunct_BirA"/>
</dbReference>
<dbReference type="InterPro" id="IPR045864">
    <property type="entry name" value="aa-tRNA-synth_II/BPL/LPL"/>
</dbReference>
<keyword evidence="2" id="KW-0547">Nucleotide-binding</keyword>
<dbReference type="SUPFAM" id="SSF50037">
    <property type="entry name" value="C-terminal domain of transcriptional repressors"/>
    <property type="match status" value="1"/>
</dbReference>
<comment type="function">
    <text evidence="2">Acts both as a biotin--[acetyl-CoA-carboxylase] ligase and a biotin-operon repressor. In the presence of ATP, BirA activates biotin to form the BirA-biotinyl-5'-adenylate (BirA-bio-5'-AMP or holoBirA) complex. HoloBirA can either transfer the biotinyl moiety to the biotin carboxyl carrier protein (BCCP) subunit of acetyl-CoA carboxylase, or bind to the biotin operator site and inhibit transcription of the operon.</text>
</comment>
<dbReference type="PROSITE" id="PS51733">
    <property type="entry name" value="BPL_LPL_CATALYTIC"/>
    <property type="match status" value="1"/>
</dbReference>
<evidence type="ECO:0000256" key="1">
    <source>
        <dbReference type="ARBA" id="ARBA00022598"/>
    </source>
</evidence>
<dbReference type="EMBL" id="JAXIVU010000038">
    <property type="protein sequence ID" value="MDY7220486.1"/>
    <property type="molecule type" value="Genomic_DNA"/>
</dbReference>
<feature type="DNA-binding region" description="H-T-H motif" evidence="2">
    <location>
        <begin position="16"/>
        <end position="35"/>
    </location>
</feature>
<dbReference type="NCBIfam" id="NF008847">
    <property type="entry name" value="PRK11886.1-2"/>
    <property type="match status" value="1"/>
</dbReference>
<dbReference type="RefSeq" id="WP_321554566.1">
    <property type="nucleotide sequence ID" value="NZ_JAXIVU010000038.1"/>
</dbReference>
<feature type="binding site" evidence="2">
    <location>
        <position position="178"/>
    </location>
    <ligand>
        <name>biotin</name>
        <dbReference type="ChEBI" id="CHEBI:57586"/>
    </ligand>
</feature>
<dbReference type="SUPFAM" id="SSF46785">
    <property type="entry name" value="Winged helix' DNA-binding domain"/>
    <property type="match status" value="1"/>
</dbReference>
<dbReference type="InterPro" id="IPR004408">
    <property type="entry name" value="Biotin_CoA_COase_ligase"/>
</dbReference>
<accession>A0ABU5GW17</accession>
<dbReference type="CDD" id="cd16442">
    <property type="entry name" value="BPL"/>
    <property type="match status" value="1"/>
</dbReference>
<evidence type="ECO:0000313" key="5">
    <source>
        <dbReference type="Proteomes" id="UP001294570"/>
    </source>
</evidence>
<dbReference type="Gene3D" id="2.30.30.100">
    <property type="match status" value="1"/>
</dbReference>
<dbReference type="GO" id="GO:0004077">
    <property type="term" value="F:biotin--[biotin carboxyl-carrier protein] ligase activity"/>
    <property type="evidence" value="ECO:0007669"/>
    <property type="project" value="UniProtKB-EC"/>
</dbReference>
<evidence type="ECO:0000256" key="2">
    <source>
        <dbReference type="HAMAP-Rule" id="MF_00978"/>
    </source>
</evidence>
<proteinExistence type="inferred from homology"/>
<dbReference type="Pfam" id="PF08279">
    <property type="entry name" value="HTH_11"/>
    <property type="match status" value="1"/>
</dbReference>
<evidence type="ECO:0000313" key="4">
    <source>
        <dbReference type="EMBL" id="MDY7220486.1"/>
    </source>
</evidence>
<evidence type="ECO:0000259" key="3">
    <source>
        <dbReference type="PROSITE" id="PS51733"/>
    </source>
</evidence>
<comment type="catalytic activity">
    <reaction evidence="2">
        <text>biotin + L-lysyl-[protein] + ATP = N(6)-biotinyl-L-lysyl-[protein] + AMP + diphosphate + H(+)</text>
        <dbReference type="Rhea" id="RHEA:11756"/>
        <dbReference type="Rhea" id="RHEA-COMP:9752"/>
        <dbReference type="Rhea" id="RHEA-COMP:10505"/>
        <dbReference type="ChEBI" id="CHEBI:15378"/>
        <dbReference type="ChEBI" id="CHEBI:29969"/>
        <dbReference type="ChEBI" id="CHEBI:30616"/>
        <dbReference type="ChEBI" id="CHEBI:33019"/>
        <dbReference type="ChEBI" id="CHEBI:57586"/>
        <dbReference type="ChEBI" id="CHEBI:83144"/>
        <dbReference type="ChEBI" id="CHEBI:456215"/>
        <dbReference type="EC" id="6.3.4.15"/>
    </reaction>
</comment>
<keyword evidence="2" id="KW-0238">DNA-binding</keyword>
<organism evidence="4 5">
    <name type="scientific">Denitrificimonas halotolerans</name>
    <dbReference type="NCBI Taxonomy" id="3098930"/>
    <lineage>
        <taxon>Bacteria</taxon>
        <taxon>Pseudomonadati</taxon>
        <taxon>Pseudomonadota</taxon>
        <taxon>Gammaproteobacteria</taxon>
        <taxon>Pseudomonadales</taxon>
        <taxon>Pseudomonadaceae</taxon>
        <taxon>Denitrificimonas</taxon>
    </lineage>
</organism>
<sequence length="317" mass="35124">MRDLLQLMADGEFYSGNDLGLQLGVSRAAVWKRIKRVTDELGIEVQSVPGKGYRLAQPIQLLKSDAFQNSFPSLPLYIYDSIGSTNDEAKRLITNEKPPVVIFAEHQTQGKGRRGREWLSPFAQNLCFSYVWPVTQGLNQVDGLSLVVGLAVAKAIKQVSGVEAKLKWPNDVLVDGRKVAGILLELVGAPLEQWSVIIGIGVNLNMHDSFGGIDQDWTSLAKETGGVIDREKFALVLLEELQAYLDKQQHYGFESMRAEWLEMHAWQNKKVVLQVGNDAVSGELVGVGEKGEVCLLVEGEERKYLGGELSLRLHHDS</sequence>
<dbReference type="NCBIfam" id="TIGR00121">
    <property type="entry name" value="birA_ligase"/>
    <property type="match status" value="1"/>
</dbReference>
<dbReference type="Gene3D" id="3.30.930.10">
    <property type="entry name" value="Bira Bifunctional Protein, Domain 2"/>
    <property type="match status" value="1"/>
</dbReference>
<keyword evidence="2" id="KW-0092">Biotin</keyword>